<organism evidence="3 4">
    <name type="scientific">Paramicrosporidium saccamoebae</name>
    <dbReference type="NCBI Taxonomy" id="1246581"/>
    <lineage>
        <taxon>Eukaryota</taxon>
        <taxon>Fungi</taxon>
        <taxon>Fungi incertae sedis</taxon>
        <taxon>Cryptomycota</taxon>
        <taxon>Cryptomycota incertae sedis</taxon>
        <taxon>Paramicrosporidium</taxon>
    </lineage>
</organism>
<proteinExistence type="predicted"/>
<gene>
    <name evidence="3" type="ORF">PSACC_02780</name>
</gene>
<evidence type="ECO:0000313" key="3">
    <source>
        <dbReference type="EMBL" id="PJF17415.1"/>
    </source>
</evidence>
<keyword evidence="2" id="KW-0732">Signal</keyword>
<evidence type="ECO:0000256" key="2">
    <source>
        <dbReference type="SAM" id="SignalP"/>
    </source>
</evidence>
<comment type="caution">
    <text evidence="3">The sequence shown here is derived from an EMBL/GenBank/DDBJ whole genome shotgun (WGS) entry which is preliminary data.</text>
</comment>
<name>A0A2H9TI55_9FUNG</name>
<evidence type="ECO:0000313" key="4">
    <source>
        <dbReference type="Proteomes" id="UP000240830"/>
    </source>
</evidence>
<protein>
    <submittedName>
        <fullName evidence="3">Uncharacterized protein</fullName>
    </submittedName>
</protein>
<feature type="compositionally biased region" description="Polar residues" evidence="1">
    <location>
        <begin position="325"/>
        <end position="335"/>
    </location>
</feature>
<feature type="region of interest" description="Disordered" evidence="1">
    <location>
        <begin position="279"/>
        <end position="336"/>
    </location>
</feature>
<feature type="chain" id="PRO_5014198646" evidence="2">
    <location>
        <begin position="16"/>
        <end position="355"/>
    </location>
</feature>
<dbReference type="EMBL" id="MTSL01000175">
    <property type="protein sequence ID" value="PJF17415.1"/>
    <property type="molecule type" value="Genomic_DNA"/>
</dbReference>
<feature type="compositionally biased region" description="Basic residues" evidence="1">
    <location>
        <begin position="298"/>
        <end position="320"/>
    </location>
</feature>
<dbReference type="Proteomes" id="UP000240830">
    <property type="component" value="Unassembled WGS sequence"/>
</dbReference>
<feature type="signal peptide" evidence="2">
    <location>
        <begin position="1"/>
        <end position="15"/>
    </location>
</feature>
<accession>A0A2H9TI55</accession>
<dbReference type="AlphaFoldDB" id="A0A2H9TI55"/>
<keyword evidence="4" id="KW-1185">Reference proteome</keyword>
<reference evidence="3 4" key="1">
    <citation type="submission" date="2016-10" db="EMBL/GenBank/DDBJ databases">
        <title>The genome of Paramicrosporidium saccamoebae is the missing link in understanding Cryptomycota and Microsporidia evolution.</title>
        <authorList>
            <person name="Quandt C.A."/>
            <person name="Beaudet D."/>
            <person name="Corsaro D."/>
            <person name="Michel R."/>
            <person name="Corradi N."/>
            <person name="James T."/>
        </authorList>
    </citation>
    <scope>NUCLEOTIDE SEQUENCE [LARGE SCALE GENOMIC DNA]</scope>
    <source>
        <strain evidence="3 4">KSL3</strain>
    </source>
</reference>
<evidence type="ECO:0000256" key="1">
    <source>
        <dbReference type="SAM" id="MobiDB-lite"/>
    </source>
</evidence>
<sequence length="355" mass="40089">MIISKVLLLASVATAELYIPKGHDDILVELPEIEDFPDTKLYPLLFKSGLAVSDLSLMRFDHAVDPMEVFRLPLAFFRNYMTDEQLQEMILNDKLKGVISGKYHKTSGLEQPKVMEQKVKEINGRLKELTPSKLETSLDLIVSKIPPSQYQHLPVLTVLTSDSFKPTIKNYSRLLGLSRKVLSTLGSRLRSFIGKMLKALKKLARGPNRAFAASKIILEVLSKYPQLASILGSRSAELSNEIAMISNALSQKNLMVKVAWNKLQLDNLIKQNTLKAKRNKFDSVSESETEVESERRSRGSKRHGRHGSKHHSRRSHRASRRFSSNQESANQSSFTYELKSLAPKKTIFPSIESVQ</sequence>